<dbReference type="PANTHER" id="PTHR43142:SF1">
    <property type="entry name" value="CARBOXYLIC ESTER HYDROLASE"/>
    <property type="match status" value="1"/>
</dbReference>
<proteinExistence type="inferred from homology"/>
<dbReference type="PANTHER" id="PTHR43142">
    <property type="entry name" value="CARBOXYLIC ESTER HYDROLASE"/>
    <property type="match status" value="1"/>
</dbReference>
<sequence>MWILSIDVPTSIGVVSPACDVHNLCLHLDIIDATKPKNSCMQMIYPFMNINQNEDCLVLNIWTTNTTALKPVMFWIHGGALSVGSIFQQEFNGSVLVTHDVVFVSTNYRLGPFGFLYGDREDAPGNVGFYDQLLALKWVRENIHSFGGDKDQITIFGESAGSWSVSAHILSPLSKGLFKR</sequence>
<evidence type="ECO:0000256" key="3">
    <source>
        <dbReference type="ARBA" id="ARBA00022801"/>
    </source>
</evidence>
<evidence type="ECO:0000256" key="4">
    <source>
        <dbReference type="ARBA" id="ARBA00023180"/>
    </source>
</evidence>
<organism evidence="7">
    <name type="scientific">Medioppia subpectinata</name>
    <dbReference type="NCBI Taxonomy" id="1979941"/>
    <lineage>
        <taxon>Eukaryota</taxon>
        <taxon>Metazoa</taxon>
        <taxon>Ecdysozoa</taxon>
        <taxon>Arthropoda</taxon>
        <taxon>Chelicerata</taxon>
        <taxon>Arachnida</taxon>
        <taxon>Acari</taxon>
        <taxon>Acariformes</taxon>
        <taxon>Sarcoptiformes</taxon>
        <taxon>Oribatida</taxon>
        <taxon>Brachypylina</taxon>
        <taxon>Oppioidea</taxon>
        <taxon>Oppiidae</taxon>
        <taxon>Medioppia</taxon>
    </lineage>
</organism>
<dbReference type="EC" id="3.1.1.-" evidence="5"/>
<keyword evidence="8" id="KW-1185">Reference proteome</keyword>
<comment type="similarity">
    <text evidence="1 5">Belongs to the type-B carboxylesterase/lipase family.</text>
</comment>
<dbReference type="GO" id="GO:0052689">
    <property type="term" value="F:carboxylic ester hydrolase activity"/>
    <property type="evidence" value="ECO:0007669"/>
    <property type="project" value="UniProtKB-KW"/>
</dbReference>
<gene>
    <name evidence="7" type="ORF">OSB1V03_LOCUS10538</name>
</gene>
<evidence type="ECO:0000256" key="1">
    <source>
        <dbReference type="ARBA" id="ARBA00005964"/>
    </source>
</evidence>
<evidence type="ECO:0000256" key="5">
    <source>
        <dbReference type="RuleBase" id="RU361235"/>
    </source>
</evidence>
<dbReference type="InterPro" id="IPR002018">
    <property type="entry name" value="CarbesteraseB"/>
</dbReference>
<protein>
    <recommendedName>
        <fullName evidence="5">Carboxylic ester hydrolase</fullName>
        <ecNumber evidence="5">3.1.1.-</ecNumber>
    </recommendedName>
</protein>
<dbReference type="InterPro" id="IPR019826">
    <property type="entry name" value="Carboxylesterase_B_AS"/>
</dbReference>
<dbReference type="SUPFAM" id="SSF53474">
    <property type="entry name" value="alpha/beta-Hydrolases"/>
    <property type="match status" value="1"/>
</dbReference>
<dbReference type="Pfam" id="PF00135">
    <property type="entry name" value="COesterase"/>
    <property type="match status" value="1"/>
</dbReference>
<evidence type="ECO:0000256" key="2">
    <source>
        <dbReference type="ARBA" id="ARBA00022487"/>
    </source>
</evidence>
<accession>A0A7R9KVM3</accession>
<keyword evidence="3 5" id="KW-0378">Hydrolase</keyword>
<name>A0A7R9KVM3_9ACAR</name>
<evidence type="ECO:0000313" key="7">
    <source>
        <dbReference type="EMBL" id="CAD7630125.1"/>
    </source>
</evidence>
<dbReference type="PROSITE" id="PS00122">
    <property type="entry name" value="CARBOXYLESTERASE_B_1"/>
    <property type="match status" value="1"/>
</dbReference>
<keyword evidence="4" id="KW-0325">Glycoprotein</keyword>
<dbReference type="EMBL" id="CAJPIZ010007745">
    <property type="protein sequence ID" value="CAG2110555.1"/>
    <property type="molecule type" value="Genomic_DNA"/>
</dbReference>
<dbReference type="AlphaFoldDB" id="A0A7R9KVM3"/>
<reference evidence="7" key="1">
    <citation type="submission" date="2020-11" db="EMBL/GenBank/DDBJ databases">
        <authorList>
            <person name="Tran Van P."/>
        </authorList>
    </citation>
    <scope>NUCLEOTIDE SEQUENCE</scope>
</reference>
<keyword evidence="2" id="KW-0719">Serine esterase</keyword>
<feature type="domain" description="Carboxylesterase type B" evidence="6">
    <location>
        <begin position="29"/>
        <end position="180"/>
    </location>
</feature>
<dbReference type="EMBL" id="OC862320">
    <property type="protein sequence ID" value="CAD7630125.1"/>
    <property type="molecule type" value="Genomic_DNA"/>
</dbReference>
<dbReference type="Gene3D" id="3.40.50.1820">
    <property type="entry name" value="alpha/beta hydrolase"/>
    <property type="match status" value="1"/>
</dbReference>
<evidence type="ECO:0000313" key="8">
    <source>
        <dbReference type="Proteomes" id="UP000759131"/>
    </source>
</evidence>
<feature type="non-terminal residue" evidence="7">
    <location>
        <position position="180"/>
    </location>
</feature>
<dbReference type="Proteomes" id="UP000759131">
    <property type="component" value="Unassembled WGS sequence"/>
</dbReference>
<dbReference type="InterPro" id="IPR029058">
    <property type="entry name" value="AB_hydrolase_fold"/>
</dbReference>
<dbReference type="OrthoDB" id="10063497at2759"/>
<evidence type="ECO:0000259" key="6">
    <source>
        <dbReference type="Pfam" id="PF00135"/>
    </source>
</evidence>